<keyword evidence="2" id="KW-0813">Transport</keyword>
<dbReference type="EMBL" id="JBBNAF010000003">
    <property type="protein sequence ID" value="KAK9160516.1"/>
    <property type="molecule type" value="Genomic_DNA"/>
</dbReference>
<evidence type="ECO:0000256" key="3">
    <source>
        <dbReference type="ARBA" id="ARBA00022692"/>
    </source>
</evidence>
<accession>A0AAP0KXN6</accession>
<evidence type="ECO:0000256" key="7">
    <source>
        <dbReference type="SAM" id="Phobius"/>
    </source>
</evidence>
<keyword evidence="3 7" id="KW-0812">Transmembrane</keyword>
<sequence length="198" mass="22201">MTLWSFVRLVNPRLSYPQCWGKDELRKFLNLEKVIMLSVTATIMYFAYSLIALLLSIVKFASQTTFRGSLTGAKIRTNGISSSTKVRNASQALGNIAFTYTYALLLIEIQETLKSPPLENKKMKKANMYGLGATTVFYVSLGLVGYVAFGNGVPRNILTVFRKPFWLIDGANLVLSEEEQQRTFGMKTFIAYLVALLL</sequence>
<dbReference type="GO" id="GO:0016020">
    <property type="term" value="C:membrane"/>
    <property type="evidence" value="ECO:0007669"/>
    <property type="project" value="UniProtKB-SubCell"/>
</dbReference>
<evidence type="ECO:0000256" key="2">
    <source>
        <dbReference type="ARBA" id="ARBA00022448"/>
    </source>
</evidence>
<comment type="caution">
    <text evidence="9">The sequence shown here is derived from an EMBL/GenBank/DDBJ whole genome shotgun (WGS) entry which is preliminary data.</text>
</comment>
<dbReference type="GO" id="GO:0006865">
    <property type="term" value="P:amino acid transport"/>
    <property type="evidence" value="ECO:0007669"/>
    <property type="project" value="UniProtKB-KW"/>
</dbReference>
<evidence type="ECO:0000259" key="8">
    <source>
        <dbReference type="Pfam" id="PF01490"/>
    </source>
</evidence>
<feature type="transmembrane region" description="Helical" evidence="7">
    <location>
        <begin position="128"/>
        <end position="149"/>
    </location>
</feature>
<feature type="domain" description="Amino acid transporter transmembrane" evidence="8">
    <location>
        <begin position="30"/>
        <end position="175"/>
    </location>
</feature>
<dbReference type="InterPro" id="IPR013057">
    <property type="entry name" value="AA_transpt_TM"/>
</dbReference>
<dbReference type="AlphaFoldDB" id="A0AAP0KXN6"/>
<evidence type="ECO:0000256" key="6">
    <source>
        <dbReference type="ARBA" id="ARBA00023136"/>
    </source>
</evidence>
<gene>
    <name evidence="9" type="ORF">Syun_006857</name>
</gene>
<evidence type="ECO:0000256" key="1">
    <source>
        <dbReference type="ARBA" id="ARBA00004370"/>
    </source>
</evidence>
<evidence type="ECO:0000256" key="5">
    <source>
        <dbReference type="ARBA" id="ARBA00022989"/>
    </source>
</evidence>
<evidence type="ECO:0000313" key="9">
    <source>
        <dbReference type="EMBL" id="KAK9160516.1"/>
    </source>
</evidence>
<feature type="transmembrane region" description="Helical" evidence="7">
    <location>
        <begin position="34"/>
        <end position="58"/>
    </location>
</feature>
<dbReference type="PANTHER" id="PTHR48017">
    <property type="entry name" value="OS05G0424000 PROTEIN-RELATED"/>
    <property type="match status" value="1"/>
</dbReference>
<keyword evidence="4" id="KW-0029">Amino-acid transport</keyword>
<keyword evidence="5 7" id="KW-1133">Transmembrane helix</keyword>
<reference evidence="9 10" key="1">
    <citation type="submission" date="2024-01" db="EMBL/GenBank/DDBJ databases">
        <title>Genome assemblies of Stephania.</title>
        <authorList>
            <person name="Yang L."/>
        </authorList>
    </citation>
    <scope>NUCLEOTIDE SEQUENCE [LARGE SCALE GENOMIC DNA]</scope>
    <source>
        <strain evidence="9">YNDBR</strain>
        <tissue evidence="9">Leaf</tissue>
    </source>
</reference>
<dbReference type="Pfam" id="PF01490">
    <property type="entry name" value="Aa_trans"/>
    <property type="match status" value="1"/>
</dbReference>
<proteinExistence type="predicted"/>
<evidence type="ECO:0000313" key="10">
    <source>
        <dbReference type="Proteomes" id="UP001420932"/>
    </source>
</evidence>
<protein>
    <recommendedName>
        <fullName evidence="8">Amino acid transporter transmembrane domain-containing protein</fullName>
    </recommendedName>
</protein>
<evidence type="ECO:0000256" key="4">
    <source>
        <dbReference type="ARBA" id="ARBA00022970"/>
    </source>
</evidence>
<dbReference type="Proteomes" id="UP001420932">
    <property type="component" value="Unassembled WGS sequence"/>
</dbReference>
<comment type="subcellular location">
    <subcellularLocation>
        <location evidence="1">Membrane</location>
    </subcellularLocation>
</comment>
<organism evidence="9 10">
    <name type="scientific">Stephania yunnanensis</name>
    <dbReference type="NCBI Taxonomy" id="152371"/>
    <lineage>
        <taxon>Eukaryota</taxon>
        <taxon>Viridiplantae</taxon>
        <taxon>Streptophyta</taxon>
        <taxon>Embryophyta</taxon>
        <taxon>Tracheophyta</taxon>
        <taxon>Spermatophyta</taxon>
        <taxon>Magnoliopsida</taxon>
        <taxon>Ranunculales</taxon>
        <taxon>Menispermaceae</taxon>
        <taxon>Menispermoideae</taxon>
        <taxon>Cissampelideae</taxon>
        <taxon>Stephania</taxon>
    </lineage>
</organism>
<name>A0AAP0KXN6_9MAGN</name>
<keyword evidence="10" id="KW-1185">Reference proteome</keyword>
<keyword evidence="6 7" id="KW-0472">Membrane</keyword>